<dbReference type="SUPFAM" id="SSF50978">
    <property type="entry name" value="WD40 repeat-like"/>
    <property type="match status" value="1"/>
</dbReference>
<dbReference type="AlphaFoldDB" id="A0A7V5XYU1"/>
<gene>
    <name evidence="1" type="ORF">ENV79_00455</name>
</gene>
<evidence type="ECO:0000313" key="1">
    <source>
        <dbReference type="EMBL" id="HHR48107.1"/>
    </source>
</evidence>
<protein>
    <submittedName>
        <fullName evidence="1">Uncharacterized protein</fullName>
    </submittedName>
</protein>
<sequence length="407" mass="47509">MIEFFFGFWLFSFFCQADLYGEFILTNEVGLFAPPKNTFFSLLFHKKSLLFLENSNKIILYGERLFKPLVFDAEGNYLGYLETAFYDAKKFEDKNKELIAVPFGNVLKFYRLKNKTLTFSQQLRLNEYIISFDFLKKRADSFLVILSLSDKKENKIRIYNQKFKLLTEKAIKEKIFVNNLFDTLILGITEDFKKIILWDIKLNTLWEFNLKNLLITDFATTDSFLILATSDQNKEKGLLYFLTLKNGKIFKTFPEDSFYLLGFSGVKIADLDNDGIKEVCVSAFGKKGEVLIFKWLKEKLIFKKRLSFPAQIPVRPEVNTFLLEINDFIEDKDKNKELLLLVTYEQKNSLPLPNNFIAGNILLLDNKLKDIAQLDLISPVSDYLVVSKKNKKENVLVVLAEKLKFYE</sequence>
<dbReference type="EMBL" id="DTHS01000008">
    <property type="protein sequence ID" value="HHR48107.1"/>
    <property type="molecule type" value="Genomic_DNA"/>
</dbReference>
<reference evidence="1" key="1">
    <citation type="journal article" date="2020" name="mSystems">
        <title>Genome- and Community-Level Interaction Insights into Carbon Utilization and Element Cycling Functions of Hydrothermarchaeota in Hydrothermal Sediment.</title>
        <authorList>
            <person name="Zhou Z."/>
            <person name="Liu Y."/>
            <person name="Xu W."/>
            <person name="Pan J."/>
            <person name="Luo Z.H."/>
            <person name="Li M."/>
        </authorList>
    </citation>
    <scope>NUCLEOTIDE SEQUENCE [LARGE SCALE GENOMIC DNA]</scope>
    <source>
        <strain evidence="1">SpSt-791</strain>
    </source>
</reference>
<name>A0A7V5XYU1_UNCW3</name>
<organism evidence="1">
    <name type="scientific">candidate division WOR-3 bacterium</name>
    <dbReference type="NCBI Taxonomy" id="2052148"/>
    <lineage>
        <taxon>Bacteria</taxon>
        <taxon>Bacteria division WOR-3</taxon>
    </lineage>
</organism>
<dbReference type="InterPro" id="IPR036322">
    <property type="entry name" value="WD40_repeat_dom_sf"/>
</dbReference>
<comment type="caution">
    <text evidence="1">The sequence shown here is derived from an EMBL/GenBank/DDBJ whole genome shotgun (WGS) entry which is preliminary data.</text>
</comment>
<proteinExistence type="predicted"/>
<accession>A0A7V5XYU1</accession>